<comment type="caution">
    <text evidence="5">The sequence shown here is derived from an EMBL/GenBank/DDBJ whole genome shotgun (WGS) entry which is preliminary data.</text>
</comment>
<dbReference type="AlphaFoldDB" id="A0A415EQC0"/>
<feature type="domain" description="HTH araC/xylS-type" evidence="4">
    <location>
        <begin position="306"/>
        <end position="404"/>
    </location>
</feature>
<dbReference type="PANTHER" id="PTHR43280">
    <property type="entry name" value="ARAC-FAMILY TRANSCRIPTIONAL REGULATOR"/>
    <property type="match status" value="1"/>
</dbReference>
<dbReference type="EMBL" id="QRMZ01000018">
    <property type="protein sequence ID" value="RHK05510.1"/>
    <property type="molecule type" value="Genomic_DNA"/>
</dbReference>
<dbReference type="GO" id="GO:0003700">
    <property type="term" value="F:DNA-binding transcription factor activity"/>
    <property type="evidence" value="ECO:0007669"/>
    <property type="project" value="InterPro"/>
</dbReference>
<dbReference type="Gene3D" id="1.10.10.60">
    <property type="entry name" value="Homeodomain-like"/>
    <property type="match status" value="2"/>
</dbReference>
<keyword evidence="3" id="KW-0804">Transcription</keyword>
<sequence>MRKNLRYTKRKNNVWTLRCLMNKTTLTTAMDLLYRKYLIPMILLDQEGTPLYPPLTLTAQNPLKHYLEETNGPVANLYHYGKYMLGCFAFQLAGKTCYMVIGPCGVIGTPDTSYLFLEHEYHYNVHYSKEDKYSFEEYIQLLYTLFAEQPLAKDQIHWHYQNEPHDRSMQTDLSLETNLYERRVYEATFDSYHFELRYLDYIKRNEPEKVVWVFNKMKETYSVSLSPYELEGLKLKFSAFVAVVTRMSIDEGVPVNQAFGLSDSLIQGLVYIHSAEECLRYIKEATYRFMELLHSYPLAKKSLLVKTIVNHVDSHLYEKVTIDDLAAITQKHKTHLCNQFKKEMNKTIHSYIQERKISEAKHLLLFTDYSYEKISTQLAFANQSHFIRNFKAVTGQTPKEFKEQHYAHALS</sequence>
<dbReference type="GO" id="GO:0043565">
    <property type="term" value="F:sequence-specific DNA binding"/>
    <property type="evidence" value="ECO:0007669"/>
    <property type="project" value="InterPro"/>
</dbReference>
<dbReference type="PROSITE" id="PS01124">
    <property type="entry name" value="HTH_ARAC_FAMILY_2"/>
    <property type="match status" value="1"/>
</dbReference>
<proteinExistence type="predicted"/>
<organism evidence="5 6">
    <name type="scientific">Enterococcus casseliflavus</name>
    <name type="common">Enterococcus flavescens</name>
    <dbReference type="NCBI Taxonomy" id="37734"/>
    <lineage>
        <taxon>Bacteria</taxon>
        <taxon>Bacillati</taxon>
        <taxon>Bacillota</taxon>
        <taxon>Bacilli</taxon>
        <taxon>Lactobacillales</taxon>
        <taxon>Enterococcaceae</taxon>
        <taxon>Enterococcus</taxon>
    </lineage>
</organism>
<gene>
    <name evidence="5" type="ORF">DW084_13045</name>
</gene>
<dbReference type="Pfam" id="PF12833">
    <property type="entry name" value="HTH_18"/>
    <property type="match status" value="1"/>
</dbReference>
<evidence type="ECO:0000313" key="6">
    <source>
        <dbReference type="Proteomes" id="UP000286288"/>
    </source>
</evidence>
<evidence type="ECO:0000313" key="5">
    <source>
        <dbReference type="EMBL" id="RHK05510.1"/>
    </source>
</evidence>
<keyword evidence="1" id="KW-0805">Transcription regulation</keyword>
<evidence type="ECO:0000256" key="2">
    <source>
        <dbReference type="ARBA" id="ARBA00023125"/>
    </source>
</evidence>
<dbReference type="SMART" id="SM00342">
    <property type="entry name" value="HTH_ARAC"/>
    <property type="match status" value="1"/>
</dbReference>
<reference evidence="5 6" key="1">
    <citation type="submission" date="2018-08" db="EMBL/GenBank/DDBJ databases">
        <title>A genome reference for cultivated species of the human gut microbiota.</title>
        <authorList>
            <person name="Zou Y."/>
            <person name="Xue W."/>
            <person name="Luo G."/>
        </authorList>
    </citation>
    <scope>NUCLEOTIDE SEQUENCE [LARGE SCALE GENOMIC DNA]</scope>
    <source>
        <strain evidence="5 6">AF48-16</strain>
    </source>
</reference>
<dbReference type="SUPFAM" id="SSF46689">
    <property type="entry name" value="Homeodomain-like"/>
    <property type="match status" value="2"/>
</dbReference>
<dbReference type="Proteomes" id="UP000286288">
    <property type="component" value="Unassembled WGS sequence"/>
</dbReference>
<keyword evidence="2" id="KW-0238">DNA-binding</keyword>
<evidence type="ECO:0000256" key="3">
    <source>
        <dbReference type="ARBA" id="ARBA00023163"/>
    </source>
</evidence>
<evidence type="ECO:0000259" key="4">
    <source>
        <dbReference type="PROSITE" id="PS01124"/>
    </source>
</evidence>
<dbReference type="PANTHER" id="PTHR43280:SF2">
    <property type="entry name" value="HTH-TYPE TRANSCRIPTIONAL REGULATOR EXSA"/>
    <property type="match status" value="1"/>
</dbReference>
<dbReference type="InterPro" id="IPR018060">
    <property type="entry name" value="HTH_AraC"/>
</dbReference>
<accession>A0A415EQC0</accession>
<name>A0A415EQC0_ENTCA</name>
<dbReference type="InterPro" id="IPR009057">
    <property type="entry name" value="Homeodomain-like_sf"/>
</dbReference>
<protein>
    <submittedName>
        <fullName evidence="5">AraC family transcriptional regulator</fullName>
    </submittedName>
</protein>
<evidence type="ECO:0000256" key="1">
    <source>
        <dbReference type="ARBA" id="ARBA00023015"/>
    </source>
</evidence>